<feature type="compositionally biased region" description="Basic and acidic residues" evidence="1">
    <location>
        <begin position="73"/>
        <end position="82"/>
    </location>
</feature>
<comment type="caution">
    <text evidence="2">The sequence shown here is derived from an EMBL/GenBank/DDBJ whole genome shotgun (WGS) entry which is preliminary data.</text>
</comment>
<sequence length="283" mass="31104">MTSLSIKLKKKKKKNRTLEVSSFLSNSLPPTLPSEKLGFFDACDADLEYNRLGEVARAQHPQLLHSSSSSPEPQKDKYDGNHNTENGSSAVPVKRPSRRIFISPALYATPKPTPIPGSPTCVSPSPYVVNHKHRRPPTDEAASRHNGFQVPPSQNPHFNAEDPANSKHGFSTDNPSIELKKNKKKKQGEEEGEEEVEGEMMEGISCEHVEGLGAERDEDVESVDTTCSSDMEDGGNLGRGGSFGRQTLFSSLTEFYDAAEELLVWDYQTSNSSGGIFSRDFFG</sequence>
<reference evidence="2" key="2">
    <citation type="submission" date="2023-06" db="EMBL/GenBank/DDBJ databases">
        <authorList>
            <person name="Ma L."/>
            <person name="Liu K.-W."/>
            <person name="Li Z."/>
            <person name="Hsiao Y.-Y."/>
            <person name="Qi Y."/>
            <person name="Fu T."/>
            <person name="Tang G."/>
            <person name="Zhang D."/>
            <person name="Sun W.-H."/>
            <person name="Liu D.-K."/>
            <person name="Li Y."/>
            <person name="Chen G.-Z."/>
            <person name="Liu X.-D."/>
            <person name="Liao X.-Y."/>
            <person name="Jiang Y.-T."/>
            <person name="Yu X."/>
            <person name="Hao Y."/>
            <person name="Huang J."/>
            <person name="Zhao X.-W."/>
            <person name="Ke S."/>
            <person name="Chen Y.-Y."/>
            <person name="Wu W.-L."/>
            <person name="Hsu J.-L."/>
            <person name="Lin Y.-F."/>
            <person name="Huang M.-D."/>
            <person name="Li C.-Y."/>
            <person name="Huang L."/>
            <person name="Wang Z.-W."/>
            <person name="Zhao X."/>
            <person name="Zhong W.-Y."/>
            <person name="Peng D.-H."/>
            <person name="Ahmad S."/>
            <person name="Lan S."/>
            <person name="Zhang J.-S."/>
            <person name="Tsai W.-C."/>
            <person name="Van De Peer Y."/>
            <person name="Liu Z.-J."/>
        </authorList>
    </citation>
    <scope>NUCLEOTIDE SEQUENCE</scope>
    <source>
        <strain evidence="2">SCP</strain>
        <tissue evidence="2">Leaves</tissue>
    </source>
</reference>
<feature type="compositionally biased region" description="Polar residues" evidence="1">
    <location>
        <begin position="18"/>
        <end position="29"/>
    </location>
</feature>
<organism evidence="2 3">
    <name type="scientific">Acorus gramineus</name>
    <name type="common">Dwarf sweet flag</name>
    <dbReference type="NCBI Taxonomy" id="55184"/>
    <lineage>
        <taxon>Eukaryota</taxon>
        <taxon>Viridiplantae</taxon>
        <taxon>Streptophyta</taxon>
        <taxon>Embryophyta</taxon>
        <taxon>Tracheophyta</taxon>
        <taxon>Spermatophyta</taxon>
        <taxon>Magnoliopsida</taxon>
        <taxon>Liliopsida</taxon>
        <taxon>Acoraceae</taxon>
        <taxon>Acorus</taxon>
    </lineage>
</organism>
<accession>A0AAV9BT83</accession>
<evidence type="ECO:0000256" key="1">
    <source>
        <dbReference type="SAM" id="MobiDB-lite"/>
    </source>
</evidence>
<feature type="compositionally biased region" description="Low complexity" evidence="1">
    <location>
        <begin position="59"/>
        <end position="71"/>
    </location>
</feature>
<dbReference type="PANTHER" id="PTHR35490">
    <property type="entry name" value="BACTERIOPHAGE N4 ADSORPTION B PROTEIN"/>
    <property type="match status" value="1"/>
</dbReference>
<reference evidence="2" key="1">
    <citation type="journal article" date="2023" name="Nat. Commun.">
        <title>Diploid and tetraploid genomes of Acorus and the evolution of monocots.</title>
        <authorList>
            <person name="Ma L."/>
            <person name="Liu K.W."/>
            <person name="Li Z."/>
            <person name="Hsiao Y.Y."/>
            <person name="Qi Y."/>
            <person name="Fu T."/>
            <person name="Tang G.D."/>
            <person name="Zhang D."/>
            <person name="Sun W.H."/>
            <person name="Liu D.K."/>
            <person name="Li Y."/>
            <person name="Chen G.Z."/>
            <person name="Liu X.D."/>
            <person name="Liao X.Y."/>
            <person name="Jiang Y.T."/>
            <person name="Yu X."/>
            <person name="Hao Y."/>
            <person name="Huang J."/>
            <person name="Zhao X.W."/>
            <person name="Ke S."/>
            <person name="Chen Y.Y."/>
            <person name="Wu W.L."/>
            <person name="Hsu J.L."/>
            <person name="Lin Y.F."/>
            <person name="Huang M.D."/>
            <person name="Li C.Y."/>
            <person name="Huang L."/>
            <person name="Wang Z.W."/>
            <person name="Zhao X."/>
            <person name="Zhong W.Y."/>
            <person name="Peng D.H."/>
            <person name="Ahmad S."/>
            <person name="Lan S."/>
            <person name="Zhang J.S."/>
            <person name="Tsai W.C."/>
            <person name="Van de Peer Y."/>
            <person name="Liu Z.J."/>
        </authorList>
    </citation>
    <scope>NUCLEOTIDE SEQUENCE</scope>
    <source>
        <strain evidence="2">SCP</strain>
    </source>
</reference>
<name>A0AAV9BT83_ACOGR</name>
<feature type="region of interest" description="Disordered" evidence="1">
    <location>
        <begin position="1"/>
        <end position="32"/>
    </location>
</feature>
<proteinExistence type="predicted"/>
<dbReference type="EMBL" id="JAUJYN010000002">
    <property type="protein sequence ID" value="KAK1279109.1"/>
    <property type="molecule type" value="Genomic_DNA"/>
</dbReference>
<evidence type="ECO:0000313" key="3">
    <source>
        <dbReference type="Proteomes" id="UP001179952"/>
    </source>
</evidence>
<dbReference type="Proteomes" id="UP001179952">
    <property type="component" value="Unassembled WGS sequence"/>
</dbReference>
<dbReference type="PANTHER" id="PTHR35490:SF3">
    <property type="entry name" value="(WILD MALAYSIAN BANANA) HYPOTHETICAL PROTEIN"/>
    <property type="match status" value="1"/>
</dbReference>
<feature type="region of interest" description="Disordered" evidence="1">
    <location>
        <begin position="58"/>
        <end position="200"/>
    </location>
</feature>
<evidence type="ECO:0000313" key="2">
    <source>
        <dbReference type="EMBL" id="KAK1279109.1"/>
    </source>
</evidence>
<gene>
    <name evidence="2" type="ORF">QJS04_geneDACA015731</name>
</gene>
<dbReference type="AlphaFoldDB" id="A0AAV9BT83"/>
<feature type="compositionally biased region" description="Acidic residues" evidence="1">
    <location>
        <begin position="190"/>
        <end position="200"/>
    </location>
</feature>
<keyword evidence="3" id="KW-1185">Reference proteome</keyword>
<protein>
    <submittedName>
        <fullName evidence="2">Uncharacterized protein</fullName>
    </submittedName>
</protein>